<proteinExistence type="predicted"/>
<reference evidence="1" key="1">
    <citation type="submission" date="2019-12" db="EMBL/GenBank/DDBJ databases">
        <title>An insight into the sialome of adult female Ixodes ricinus ticks feeding for 6 days.</title>
        <authorList>
            <person name="Perner J."/>
            <person name="Ribeiro J.M.C."/>
        </authorList>
    </citation>
    <scope>NUCLEOTIDE SEQUENCE</scope>
    <source>
        <strain evidence="1">Semi-engorged</strain>
        <tissue evidence="1">Salivary glands</tissue>
    </source>
</reference>
<organism evidence="1">
    <name type="scientific">Ixodes ricinus</name>
    <name type="common">Common tick</name>
    <name type="synonym">Acarus ricinus</name>
    <dbReference type="NCBI Taxonomy" id="34613"/>
    <lineage>
        <taxon>Eukaryota</taxon>
        <taxon>Metazoa</taxon>
        <taxon>Ecdysozoa</taxon>
        <taxon>Arthropoda</taxon>
        <taxon>Chelicerata</taxon>
        <taxon>Arachnida</taxon>
        <taxon>Acari</taxon>
        <taxon>Parasitiformes</taxon>
        <taxon>Ixodida</taxon>
        <taxon>Ixodoidea</taxon>
        <taxon>Ixodidae</taxon>
        <taxon>Ixodinae</taxon>
        <taxon>Ixodes</taxon>
    </lineage>
</organism>
<name>A0A6B0UJ01_IXORI</name>
<accession>A0A6B0UJ01</accession>
<evidence type="ECO:0000313" key="1">
    <source>
        <dbReference type="EMBL" id="MXU89622.1"/>
    </source>
</evidence>
<sequence length="109" mass="12029">MTSPARMLSPSAFIWYCTASCMAPRWTGMCGALHTRPPSGPNKAHEKSSRSLMFVEMAVLCKILPICSAMLMNRCEKSDRRTASSSRPIFSRAGWFTVMQTSPCSKTCA</sequence>
<protein>
    <submittedName>
        <fullName evidence="1">Putative secreted protein</fullName>
    </submittedName>
</protein>
<dbReference type="EMBL" id="GIFC01007539">
    <property type="protein sequence ID" value="MXU89622.1"/>
    <property type="molecule type" value="Transcribed_RNA"/>
</dbReference>
<dbReference type="AlphaFoldDB" id="A0A6B0UJ01"/>